<dbReference type="Proteomes" id="UP000467560">
    <property type="component" value="Unassembled WGS sequence"/>
</dbReference>
<dbReference type="Gene3D" id="1.10.30.50">
    <property type="match status" value="1"/>
</dbReference>
<protein>
    <recommendedName>
        <fullName evidence="3">HNH endonuclease</fullName>
    </recommendedName>
</protein>
<evidence type="ECO:0008006" key="3">
    <source>
        <dbReference type="Google" id="ProtNLM"/>
    </source>
</evidence>
<name>A0A7X1V4E0_STRMT</name>
<proteinExistence type="predicted"/>
<sequence length="416" mass="49565">MMHLKLPNYPQEFVDAYIKFMISKYIDSVVSRYFVRIIKNNFREDLEATFGYCGPTLIKSLIREYCSQEDYFNEINNFPNQQDTEFKKFVSGKIGTKNKFIMQKIRNSHFNDYKRELWYNNLITKFEQLMNRRSQKIKNLVEEIEGRQFSSFAEYFEILILLEPQRMEAYINNHSNNDSGNDFKKIKDLYNLSEQITIMGNSEKINCFMIQNFIDSDSRGLLVCPYCNRNYINTRDRSLGAEMDHFYNKDTFPMFSISLYNFIPSCSTCNRIKGTKTLKINPYLRNDTQKVKFDLITDLDGYRIEIKQDQDGNLHTLAETEDLKNDLIDILKLDEAYKVHKIEVREMLDREKEYNEKYREDLKNMFLGEEIEIDKKIDALIYGDIIFTSEDDLINKSLGKFRKDVYEKIKGWRGTN</sequence>
<dbReference type="RefSeq" id="WP_153224776.1">
    <property type="nucleotide sequence ID" value="NZ_WIJK01000004.1"/>
</dbReference>
<comment type="caution">
    <text evidence="1">The sequence shown here is derived from an EMBL/GenBank/DDBJ whole genome shotgun (WGS) entry which is preliminary data.</text>
</comment>
<evidence type="ECO:0000313" key="1">
    <source>
        <dbReference type="EMBL" id="MQQ51763.1"/>
    </source>
</evidence>
<gene>
    <name evidence="1" type="ORF">GEZ89_02020</name>
</gene>
<dbReference type="EMBL" id="WIJK01000004">
    <property type="protein sequence ID" value="MQQ51763.1"/>
    <property type="molecule type" value="Genomic_DNA"/>
</dbReference>
<organism evidence="1 2">
    <name type="scientific">Streptococcus mitis</name>
    <dbReference type="NCBI Taxonomy" id="28037"/>
    <lineage>
        <taxon>Bacteria</taxon>
        <taxon>Bacillati</taxon>
        <taxon>Bacillota</taxon>
        <taxon>Bacilli</taxon>
        <taxon>Lactobacillales</taxon>
        <taxon>Streptococcaceae</taxon>
        <taxon>Streptococcus</taxon>
        <taxon>Streptococcus mitis group</taxon>
    </lineage>
</organism>
<dbReference type="AlphaFoldDB" id="A0A7X1V4E0"/>
<reference evidence="1 2" key="1">
    <citation type="submission" date="2019-10" db="EMBL/GenBank/DDBJ databases">
        <title>Streptococcus mitis of the oral and urogenital tracts.</title>
        <authorList>
            <person name="Price T."/>
            <person name="Mores C.R."/>
            <person name="Putonti C."/>
            <person name="Wolfe A.J."/>
        </authorList>
    </citation>
    <scope>NUCLEOTIDE SEQUENCE [LARGE SCALE GENOMIC DNA]</scope>
    <source>
        <strain evidence="1 2">SM16</strain>
    </source>
</reference>
<accession>A0A7X1V4E0</accession>
<evidence type="ECO:0000313" key="2">
    <source>
        <dbReference type="Proteomes" id="UP000467560"/>
    </source>
</evidence>